<dbReference type="STRING" id="669874.A0A1E4TYX9"/>
<sequence length="807" mass="92187">MDLDPWTAIKTTASSVFTSSDTNYAKIVAAKKALQLLGGDSNSNSVIKLCLAAADGDNFIIKDLLSNDSTILNALDKSGLTPLIYGVCFNKVECVELLINFNVDCNQPDEILGWTPIMWATYLNLKDMVTTLLNGEADPYLKPSKSGKNAIDLAIPGTSMYDFFLEHNLIKSTDREPIEDITDNFSYNNNNNVSTFQEHDQDDLQAQIKLQSVGISGLMINDQSEDNIYHTATFNNNNISSVFDNNPLEYNDIEERFDFTKISPKQFVKFHDGGIMEVLDYVFNLYNLYPHKTTLPAAIIYQCLRYAESKLESSELVETFFNLFLTKVRSITNSKSGVPSLSNSKGDIVMISYWLSVVNFVYYYLYRDSACKFFIKYPQFLQDLISTLQSLIAELAFAINNRLDDLIDICVLDYTNLADSKNVAFKNEWHLFKRKFLKNKSTYDDILEMLYPPPPKEQMKPSPIKITQTLGALLYVLDLHRLTDVTRQQTLSAVLYWFGASLFNRLLANKNYHSRTRAMQIRLNLSVIEDWLRTNDFKPDIVDPSFMKDKEFPETIINKKIKLNNVAKFNENINDPNDSTFYYNSLFKIGKHHLMPAVELLEWLQVMTSLADIKTLNKTLSSLITLNPIQLLKIVKTYRYEIEELKFPKELTFQLKQINDSKKFIIPSNLYFFNNSKSEDHLFLNPDHLFPVVLSNIQQLIKRYGSGLSGLDDKRSKEFQPLLPITIIDALDEIYDETGKDNDEYDNGEGLMGTSLDNDEANHFDETPLGGGSSNDQNFKGGDLFKEVQIPSSLAHKTWGEIEDNPW</sequence>
<dbReference type="AlphaFoldDB" id="A0A1E4TYX9"/>
<protein>
    <recommendedName>
        <fullName evidence="2">Dilute domain-containing protein</fullName>
    </recommendedName>
</protein>
<dbReference type="OrthoDB" id="426293at2759"/>
<evidence type="ECO:0000256" key="1">
    <source>
        <dbReference type="SAM" id="MobiDB-lite"/>
    </source>
</evidence>
<accession>A0A1E4TYX9</accession>
<dbReference type="PANTHER" id="PTHR16027:SF6">
    <property type="entry name" value="DILUTE DOMAIN-CONTAINING PROTEIN"/>
    <property type="match status" value="1"/>
</dbReference>
<dbReference type="InterPro" id="IPR002110">
    <property type="entry name" value="Ankyrin_rpt"/>
</dbReference>
<dbReference type="Proteomes" id="UP000094236">
    <property type="component" value="Unassembled WGS sequence"/>
</dbReference>
<dbReference type="SUPFAM" id="SSF48403">
    <property type="entry name" value="Ankyrin repeat"/>
    <property type="match status" value="1"/>
</dbReference>
<reference evidence="4" key="1">
    <citation type="submission" date="2016-05" db="EMBL/GenBank/DDBJ databases">
        <title>Comparative genomics of biotechnologically important yeasts.</title>
        <authorList>
            <consortium name="DOE Joint Genome Institute"/>
            <person name="Riley R."/>
            <person name="Haridas S."/>
            <person name="Wolfe K.H."/>
            <person name="Lopes M.R."/>
            <person name="Hittinger C.T."/>
            <person name="Goker M."/>
            <person name="Salamov A."/>
            <person name="Wisecaver J."/>
            <person name="Long T.M."/>
            <person name="Aerts A.L."/>
            <person name="Barry K."/>
            <person name="Choi C."/>
            <person name="Clum A."/>
            <person name="Coughlan A.Y."/>
            <person name="Deshpande S."/>
            <person name="Douglass A.P."/>
            <person name="Hanson S.J."/>
            <person name="Klenk H.-P."/>
            <person name="Labutti K."/>
            <person name="Lapidus A."/>
            <person name="Lindquist E."/>
            <person name="Lipzen A."/>
            <person name="Meier-Kolthoff J.P."/>
            <person name="Ohm R.A."/>
            <person name="Otillar R.P."/>
            <person name="Pangilinan J."/>
            <person name="Peng Y."/>
            <person name="Rokas A."/>
            <person name="Rosa C.A."/>
            <person name="Scheuner C."/>
            <person name="Sibirny A.A."/>
            <person name="Slot J.C."/>
            <person name="Stielow J.B."/>
            <person name="Sun H."/>
            <person name="Kurtzman C.P."/>
            <person name="Blackwell M."/>
            <person name="Grigoriev I.V."/>
            <person name="Jeffries T.W."/>
        </authorList>
    </citation>
    <scope>NUCLEOTIDE SEQUENCE [LARGE SCALE GENOMIC DNA]</scope>
    <source>
        <strain evidence="4">NRRL Y-2460</strain>
    </source>
</reference>
<dbReference type="Gene3D" id="1.25.40.20">
    <property type="entry name" value="Ankyrin repeat-containing domain"/>
    <property type="match status" value="1"/>
</dbReference>
<dbReference type="PROSITE" id="PS51126">
    <property type="entry name" value="DILUTE"/>
    <property type="match status" value="1"/>
</dbReference>
<dbReference type="CDD" id="cd15473">
    <property type="entry name" value="Myo5p-like_CBD_DIL_ANK"/>
    <property type="match status" value="1"/>
</dbReference>
<evidence type="ECO:0000313" key="3">
    <source>
        <dbReference type="EMBL" id="ODV96945.1"/>
    </source>
</evidence>
<dbReference type="InterPro" id="IPR036770">
    <property type="entry name" value="Ankyrin_rpt-contain_sf"/>
</dbReference>
<proteinExistence type="predicted"/>
<dbReference type="Pfam" id="PF12796">
    <property type="entry name" value="Ank_2"/>
    <property type="match status" value="1"/>
</dbReference>
<feature type="domain" description="Dilute" evidence="2">
    <location>
        <begin position="314"/>
        <end position="661"/>
    </location>
</feature>
<dbReference type="Pfam" id="PF01843">
    <property type="entry name" value="DIL"/>
    <property type="match status" value="1"/>
</dbReference>
<name>A0A1E4TYX9_PACTA</name>
<dbReference type="InterPro" id="IPR002710">
    <property type="entry name" value="Dilute_dom"/>
</dbReference>
<dbReference type="InterPro" id="IPR052072">
    <property type="entry name" value="Vascular_dev_regulator"/>
</dbReference>
<dbReference type="PANTHER" id="PTHR16027">
    <property type="entry name" value="DILUTE DOMAIN-CONTAINING PROTEIN YPR089W"/>
    <property type="match status" value="1"/>
</dbReference>
<keyword evidence="4" id="KW-1185">Reference proteome</keyword>
<feature type="region of interest" description="Disordered" evidence="1">
    <location>
        <begin position="739"/>
        <end position="780"/>
    </location>
</feature>
<dbReference type="GO" id="GO:0051020">
    <property type="term" value="F:GTPase binding"/>
    <property type="evidence" value="ECO:0007669"/>
    <property type="project" value="TreeGrafter"/>
</dbReference>
<gene>
    <name evidence="3" type="ORF">PACTADRAFT_48736</name>
</gene>
<evidence type="ECO:0000259" key="2">
    <source>
        <dbReference type="PROSITE" id="PS51126"/>
    </source>
</evidence>
<dbReference type="EMBL" id="KV454012">
    <property type="protein sequence ID" value="ODV96945.1"/>
    <property type="molecule type" value="Genomic_DNA"/>
</dbReference>
<dbReference type="SMART" id="SM01132">
    <property type="entry name" value="DIL"/>
    <property type="match status" value="1"/>
</dbReference>
<dbReference type="SMART" id="SM00248">
    <property type="entry name" value="ANK"/>
    <property type="match status" value="2"/>
</dbReference>
<evidence type="ECO:0000313" key="4">
    <source>
        <dbReference type="Proteomes" id="UP000094236"/>
    </source>
</evidence>
<dbReference type="InterPro" id="IPR037986">
    <property type="entry name" value="Myo5p-like_CBD_DIL"/>
</dbReference>
<organism evidence="3 4">
    <name type="scientific">Pachysolen tannophilus NRRL Y-2460</name>
    <dbReference type="NCBI Taxonomy" id="669874"/>
    <lineage>
        <taxon>Eukaryota</taxon>
        <taxon>Fungi</taxon>
        <taxon>Dikarya</taxon>
        <taxon>Ascomycota</taxon>
        <taxon>Saccharomycotina</taxon>
        <taxon>Pichiomycetes</taxon>
        <taxon>Pachysolenaceae</taxon>
        <taxon>Pachysolen</taxon>
    </lineage>
</organism>